<accession>A0ABS7TE15</accession>
<evidence type="ECO:0000313" key="6">
    <source>
        <dbReference type="EMBL" id="MBZ4186110.1"/>
    </source>
</evidence>
<feature type="domain" description="DUF2207" evidence="4">
    <location>
        <begin position="54"/>
        <end position="245"/>
    </location>
</feature>
<organism evidence="6 7">
    <name type="scientific">Thermomonas beijingensis</name>
    <dbReference type="NCBI Taxonomy" id="2872701"/>
    <lineage>
        <taxon>Bacteria</taxon>
        <taxon>Pseudomonadati</taxon>
        <taxon>Pseudomonadota</taxon>
        <taxon>Gammaproteobacteria</taxon>
        <taxon>Lysobacterales</taxon>
        <taxon>Lysobacteraceae</taxon>
        <taxon>Thermomonas</taxon>
    </lineage>
</organism>
<feature type="signal peptide" evidence="3">
    <location>
        <begin position="1"/>
        <end position="22"/>
    </location>
</feature>
<sequence length="602" mass="64712">MNHPFARRLLCLAALLTFPALAQTTPAQDAHSPASAPRSEDVVAQINPSSGSERILSYAIDVTAHANNTLDVTETIRVVAQGVQIRRGLYRDFPTRYKDRYGNNVVVGFDVTGLKRDAQAEPWFTESMSNGIRVNFGNDDFLKVPATYTYTLRYRTNRQVGFFSDHDELYWNAIGTGWDFPIEHASVSVHLPQPVPVADMQAEGYTGAQGSKGQGYAASIPEPGVARWILTQPLMPHEGVTIVLRFPKGIIAKPSTGQYVRWFLHDNRAILLGLGTFLLMFCYLLLSWLRVGRDPDPGIIIARYTPPAGYPPSALRFIRKMAPDDAGFTADLVDMAIKGLIHISCEPKLLGSKEWTLQRTELQPGEDLPKLQRELLQSLFASSRTLAATPANREKWMAAKLALFKSLNAAYNGRMFKRNGGPSGWAFLIGLAGMIAAFVIANGAGTVVLIVTCGAMFMMLVWFGILLAAPTPEGRKLLDEVDGLKRYLSVAERDDLARMQAPSLDSDQFQALLPYAIALDVEDAWTKKFTAAVGAAAAQQATAQMGWYSGSAFSSMNQFTSGLSGSFSASIASASTPPGSSSGGGGGGSSGGGGGGGGGGGR</sequence>
<keyword evidence="3" id="KW-0732">Signal</keyword>
<dbReference type="EMBL" id="JAIQDJ010000002">
    <property type="protein sequence ID" value="MBZ4186110.1"/>
    <property type="molecule type" value="Genomic_DNA"/>
</dbReference>
<gene>
    <name evidence="6" type="ORF">K7B09_07170</name>
</gene>
<feature type="transmembrane region" description="Helical" evidence="2">
    <location>
        <begin position="447"/>
        <end position="469"/>
    </location>
</feature>
<protein>
    <submittedName>
        <fullName evidence="6">DUF2207 domain-containing protein</fullName>
    </submittedName>
</protein>
<evidence type="ECO:0000256" key="2">
    <source>
        <dbReference type="SAM" id="Phobius"/>
    </source>
</evidence>
<name>A0ABS7TE15_9GAMM</name>
<feature type="compositionally biased region" description="Gly residues" evidence="1">
    <location>
        <begin position="581"/>
        <end position="602"/>
    </location>
</feature>
<keyword evidence="2" id="KW-1133">Transmembrane helix</keyword>
<dbReference type="InterPro" id="IPR018702">
    <property type="entry name" value="DUF2207"/>
</dbReference>
<feature type="compositionally biased region" description="Low complexity" evidence="1">
    <location>
        <begin position="570"/>
        <end position="580"/>
    </location>
</feature>
<evidence type="ECO:0000259" key="4">
    <source>
        <dbReference type="Pfam" id="PF09972"/>
    </source>
</evidence>
<dbReference type="InterPro" id="IPR048389">
    <property type="entry name" value="YciQ-like_C"/>
</dbReference>
<evidence type="ECO:0000313" key="7">
    <source>
        <dbReference type="Proteomes" id="UP001430290"/>
    </source>
</evidence>
<dbReference type="Pfam" id="PF20990">
    <property type="entry name" value="DUF2207_C"/>
    <property type="match status" value="1"/>
</dbReference>
<keyword evidence="2" id="KW-0812">Transmembrane</keyword>
<dbReference type="Pfam" id="PF09972">
    <property type="entry name" value="DUF2207"/>
    <property type="match status" value="1"/>
</dbReference>
<reference evidence="6" key="1">
    <citation type="submission" date="2021-09" db="EMBL/GenBank/DDBJ databases">
        <authorList>
            <person name="Wu T."/>
            <person name="Guo S.Z."/>
        </authorList>
    </citation>
    <scope>NUCLEOTIDE SEQUENCE</scope>
    <source>
        <strain evidence="6">RSS-23</strain>
    </source>
</reference>
<evidence type="ECO:0000259" key="5">
    <source>
        <dbReference type="Pfam" id="PF20990"/>
    </source>
</evidence>
<keyword evidence="2" id="KW-0472">Membrane</keyword>
<feature type="chain" id="PRO_5045758109" evidence="3">
    <location>
        <begin position="23"/>
        <end position="602"/>
    </location>
</feature>
<feature type="domain" description="Predicted membrane protein YciQ-like C-terminal" evidence="5">
    <location>
        <begin position="303"/>
        <end position="529"/>
    </location>
</feature>
<feature type="transmembrane region" description="Helical" evidence="2">
    <location>
        <begin position="424"/>
        <end position="441"/>
    </location>
</feature>
<feature type="transmembrane region" description="Helical" evidence="2">
    <location>
        <begin position="269"/>
        <end position="289"/>
    </location>
</feature>
<evidence type="ECO:0000256" key="3">
    <source>
        <dbReference type="SAM" id="SignalP"/>
    </source>
</evidence>
<proteinExistence type="predicted"/>
<evidence type="ECO:0000256" key="1">
    <source>
        <dbReference type="SAM" id="MobiDB-lite"/>
    </source>
</evidence>
<dbReference type="RefSeq" id="WP_223628325.1">
    <property type="nucleotide sequence ID" value="NZ_JAIQDJ010000002.1"/>
</dbReference>
<feature type="region of interest" description="Disordered" evidence="1">
    <location>
        <begin position="570"/>
        <end position="602"/>
    </location>
</feature>
<dbReference type="Proteomes" id="UP001430290">
    <property type="component" value="Unassembled WGS sequence"/>
</dbReference>
<comment type="caution">
    <text evidence="6">The sequence shown here is derived from an EMBL/GenBank/DDBJ whole genome shotgun (WGS) entry which is preliminary data.</text>
</comment>
<keyword evidence="7" id="KW-1185">Reference proteome</keyword>